<dbReference type="Proteomes" id="UP000292702">
    <property type="component" value="Unassembled WGS sequence"/>
</dbReference>
<feature type="transmembrane region" description="Helical" evidence="10">
    <location>
        <begin position="359"/>
        <end position="380"/>
    </location>
</feature>
<keyword evidence="7 10" id="KW-1133">Transmembrane helix</keyword>
<dbReference type="UniPathway" id="UPA00196"/>
<name>A0A4V2MXM4_9APHY</name>
<accession>A0A4V2MXM4</accession>
<dbReference type="OrthoDB" id="28748at2759"/>
<evidence type="ECO:0000256" key="4">
    <source>
        <dbReference type="ARBA" id="ARBA00022502"/>
    </source>
</evidence>
<gene>
    <name evidence="11" type="primary">GPI17</name>
    <name evidence="11" type="ORF">EIP91_002062</name>
</gene>
<dbReference type="PANTHER" id="PTHR21072">
    <property type="entry name" value="GPI TRANSAMIDASE COMPONENT PIG-S"/>
    <property type="match status" value="1"/>
</dbReference>
<dbReference type="AlphaFoldDB" id="A0A4V2MXM4"/>
<reference evidence="11 12" key="1">
    <citation type="submission" date="2018-11" db="EMBL/GenBank/DDBJ databases">
        <title>Genome assembly of Steccherinum ochraceum LE-BIN_3174, the white-rot fungus of the Steccherinaceae family (The Residual Polyporoid clade, Polyporales, Basidiomycota).</title>
        <authorList>
            <person name="Fedorova T.V."/>
            <person name="Glazunova O.A."/>
            <person name="Landesman E.O."/>
            <person name="Moiseenko K.V."/>
            <person name="Psurtseva N.V."/>
            <person name="Savinova O.S."/>
            <person name="Shakhova N.V."/>
            <person name="Tyazhelova T.V."/>
            <person name="Vasina D.V."/>
        </authorList>
    </citation>
    <scope>NUCLEOTIDE SEQUENCE [LARGE SCALE GENOMIC DNA]</scope>
    <source>
        <strain evidence="11 12">LE-BIN_3174</strain>
    </source>
</reference>
<keyword evidence="6" id="KW-0256">Endoplasmic reticulum</keyword>
<evidence type="ECO:0000256" key="5">
    <source>
        <dbReference type="ARBA" id="ARBA00022692"/>
    </source>
</evidence>
<evidence type="ECO:0000256" key="9">
    <source>
        <dbReference type="ARBA" id="ARBA00023180"/>
    </source>
</evidence>
<evidence type="ECO:0000256" key="3">
    <source>
        <dbReference type="ARBA" id="ARBA00005316"/>
    </source>
</evidence>
<evidence type="ECO:0000256" key="1">
    <source>
        <dbReference type="ARBA" id="ARBA00004477"/>
    </source>
</evidence>
<dbReference type="GO" id="GO:0016255">
    <property type="term" value="P:attachment of GPI anchor to protein"/>
    <property type="evidence" value="ECO:0007669"/>
    <property type="project" value="InterPro"/>
</dbReference>
<comment type="subcellular location">
    <subcellularLocation>
        <location evidence="1">Endoplasmic reticulum membrane</location>
        <topology evidence="1">Multi-pass membrane protein</topology>
    </subcellularLocation>
</comment>
<keyword evidence="5 10" id="KW-0812">Transmembrane</keyword>
<evidence type="ECO:0000256" key="2">
    <source>
        <dbReference type="ARBA" id="ARBA00004687"/>
    </source>
</evidence>
<keyword evidence="12" id="KW-1185">Reference proteome</keyword>
<dbReference type="Pfam" id="PF10510">
    <property type="entry name" value="PIG-S"/>
    <property type="match status" value="2"/>
</dbReference>
<evidence type="ECO:0000256" key="7">
    <source>
        <dbReference type="ARBA" id="ARBA00022989"/>
    </source>
</evidence>
<keyword evidence="8 10" id="KW-0472">Membrane</keyword>
<dbReference type="STRING" id="92696.A0A4V2MXM4"/>
<comment type="caution">
    <text evidence="11">The sequence shown here is derived from an EMBL/GenBank/DDBJ whole genome shotgun (WGS) entry which is preliminary data.</text>
</comment>
<keyword evidence="4" id="KW-0337">GPI-anchor biosynthesis</keyword>
<dbReference type="EMBL" id="RWJN01000016">
    <property type="protein sequence ID" value="TCD70687.1"/>
    <property type="molecule type" value="Genomic_DNA"/>
</dbReference>
<dbReference type="PANTHER" id="PTHR21072:SF13">
    <property type="entry name" value="GPI TRANSAMIDASE COMPONENT PIG-S"/>
    <property type="match status" value="1"/>
</dbReference>
<organism evidence="11 12">
    <name type="scientific">Steccherinum ochraceum</name>
    <dbReference type="NCBI Taxonomy" id="92696"/>
    <lineage>
        <taxon>Eukaryota</taxon>
        <taxon>Fungi</taxon>
        <taxon>Dikarya</taxon>
        <taxon>Basidiomycota</taxon>
        <taxon>Agaricomycotina</taxon>
        <taxon>Agaricomycetes</taxon>
        <taxon>Polyporales</taxon>
        <taxon>Steccherinaceae</taxon>
        <taxon>Steccherinum</taxon>
    </lineage>
</organism>
<dbReference type="GO" id="GO:0042765">
    <property type="term" value="C:GPI-anchor transamidase complex"/>
    <property type="evidence" value="ECO:0007669"/>
    <property type="project" value="InterPro"/>
</dbReference>
<evidence type="ECO:0000256" key="8">
    <source>
        <dbReference type="ARBA" id="ARBA00023136"/>
    </source>
</evidence>
<evidence type="ECO:0000256" key="10">
    <source>
        <dbReference type="SAM" id="Phobius"/>
    </source>
</evidence>
<evidence type="ECO:0000313" key="12">
    <source>
        <dbReference type="Proteomes" id="UP000292702"/>
    </source>
</evidence>
<keyword evidence="9" id="KW-0325">Glycoprotein</keyword>
<comment type="similarity">
    <text evidence="3">Belongs to the PIGS family.</text>
</comment>
<comment type="pathway">
    <text evidence="2">Glycolipid biosynthesis; glycosylphosphatidylinositol-anchor biosynthesis.</text>
</comment>
<evidence type="ECO:0000313" key="11">
    <source>
        <dbReference type="EMBL" id="TCD70687.1"/>
    </source>
</evidence>
<sequence length="401" mass="44676">MEGVVDTTTLSFESIFTRRRIVISYWLVILFAIPIWWKTTSIDRLSLPESQVYSIVERKWPIIPPSVATTSHRVVKYAPKYRLAFTLLNENAGSGNGAMSWEVEDAMERYLRPTLDRFGILHNFTVESQVQYHAPLAFKPVTAEEGGGTIHGLTQEDLTVFVNSAEWTLSSSVSNDPVLHFVLFVPSTNNKPLYILDGENRPLNSNAFILPQWGGILLLNEPTSHLSSVILQPFFSVFCQQLLALLGATDDEGGVSFSDEQLDRLVRRRTYENVKDTQETLQSIVALVRQIENMPVGQDVKGDVQNSLSELDQAFAFSASSSTDALIHSSEALKLASRAFFNPGMLALLYFPAEHKYAVYTPLFASIAAPLVAAVVREFLAWKRSRSRPAAAPATARPHVE</sequence>
<evidence type="ECO:0000256" key="6">
    <source>
        <dbReference type="ARBA" id="ARBA00022824"/>
    </source>
</evidence>
<proteinExistence type="inferred from homology"/>
<dbReference type="GO" id="GO:0006506">
    <property type="term" value="P:GPI anchor biosynthetic process"/>
    <property type="evidence" value="ECO:0007669"/>
    <property type="project" value="UniProtKB-UniPathway"/>
</dbReference>
<dbReference type="InterPro" id="IPR019540">
    <property type="entry name" value="PtdIno-glycan_biosynth_class_S"/>
</dbReference>
<feature type="transmembrane region" description="Helical" evidence="10">
    <location>
        <begin position="20"/>
        <end position="37"/>
    </location>
</feature>
<protein>
    <submittedName>
        <fullName evidence="11">GPI transamidase component</fullName>
    </submittedName>
</protein>